<accession>A0A2Z2PDF4</accession>
<organism evidence="1">
    <name type="scientific">Agrobacterium genomosp. 6</name>
    <dbReference type="NCBI Taxonomy" id="1183411"/>
    <lineage>
        <taxon>Bacteria</taxon>
        <taxon>Pseudomonadati</taxon>
        <taxon>Pseudomonadota</taxon>
        <taxon>Alphaproteobacteria</taxon>
        <taxon>Hyphomicrobiales</taxon>
        <taxon>Rhizobiaceae</taxon>
        <taxon>Rhizobium/Agrobacterium group</taxon>
        <taxon>Agrobacterium</taxon>
        <taxon>Agrobacterium tumefaciens complex</taxon>
    </lineage>
</organism>
<protein>
    <submittedName>
        <fullName evidence="1">Uncharacterized protein</fullName>
    </submittedName>
</protein>
<proteinExistence type="predicted"/>
<sequence length="65" mass="7768">MKLRIRDADHESYQCSVRYVRQVDIVLPPIYARRRKFLIAIVNTANEVRVADRANQAMFWHSNQH</sequence>
<dbReference type="AlphaFoldDB" id="A0A2Z2PDF4"/>
<reference evidence="1" key="1">
    <citation type="submission" date="2016-10" db="EMBL/GenBank/DDBJ databases">
        <title>Agrobacterium Ti plasmids: Classification based on T-DNA and Vir regions organization.</title>
        <authorList>
            <person name="Nabi N."/>
            <person name="Vial L."/>
            <person name="Ben Hafsa A."/>
            <person name="Chapulliot D."/>
            <person name="Berard A."/>
            <person name="Chauveau A."/>
            <person name="Le Paslier M.-C."/>
            <person name="Harzallah Skhiri F."/>
            <person name="Brunel D."/>
            <person name="Nesme X."/>
            <person name="Chaouachi M."/>
        </authorList>
    </citation>
    <scope>NUCLEOTIDE SEQUENCE</scope>
    <source>
        <strain evidence="1">CFBP1873</strain>
        <plasmid evidence="1">pTi_CFBP1873</plasmid>
    </source>
</reference>
<name>A0A2Z2PDF4_9HYPH</name>
<geneLocation type="plasmid" evidence="1">
    <name>pTi_CFBP1873</name>
</geneLocation>
<evidence type="ECO:0000313" key="1">
    <source>
        <dbReference type="EMBL" id="ASK40868.1"/>
    </source>
</evidence>
<dbReference type="EMBL" id="KY000026">
    <property type="protein sequence ID" value="ASK40868.1"/>
    <property type="molecule type" value="Genomic_DNA"/>
</dbReference>
<keyword evidence="1" id="KW-0614">Plasmid</keyword>
<dbReference type="RefSeq" id="WP_172691408.1">
    <property type="nucleotide sequence ID" value="NZ_KY000026.1"/>
</dbReference>